<dbReference type="Gene3D" id="3.30.565.10">
    <property type="entry name" value="Histidine kinase-like ATPase, C-terminal domain"/>
    <property type="match status" value="1"/>
</dbReference>
<evidence type="ECO:0000256" key="2">
    <source>
        <dbReference type="ARBA" id="ARBA00012438"/>
    </source>
</evidence>
<feature type="region of interest" description="Disordered" evidence="3">
    <location>
        <begin position="382"/>
        <end position="431"/>
    </location>
</feature>
<dbReference type="Pfam" id="PF06580">
    <property type="entry name" value="His_kinase"/>
    <property type="match status" value="1"/>
</dbReference>
<proteinExistence type="predicted"/>
<comment type="caution">
    <text evidence="6">The sequence shown here is derived from an EMBL/GenBank/DDBJ whole genome shotgun (WGS) entry which is preliminary data.</text>
</comment>
<dbReference type="SMART" id="SM00387">
    <property type="entry name" value="HATPase_c"/>
    <property type="match status" value="1"/>
</dbReference>
<dbReference type="InterPro" id="IPR004358">
    <property type="entry name" value="Sig_transdc_His_kin-like_C"/>
</dbReference>
<comment type="catalytic activity">
    <reaction evidence="1">
        <text>ATP + protein L-histidine = ADP + protein N-phospho-L-histidine.</text>
        <dbReference type="EC" id="2.7.13.3"/>
    </reaction>
</comment>
<feature type="domain" description="Histidine kinase" evidence="5">
    <location>
        <begin position="262"/>
        <end position="381"/>
    </location>
</feature>
<dbReference type="EC" id="2.7.13.3" evidence="2"/>
<dbReference type="PROSITE" id="PS50109">
    <property type="entry name" value="HIS_KIN"/>
    <property type="match status" value="1"/>
</dbReference>
<keyword evidence="4" id="KW-0472">Membrane</keyword>
<keyword evidence="4" id="KW-1133">Transmembrane helix</keyword>
<dbReference type="EMBL" id="JMIX01000005">
    <property type="protein sequence ID" value="KEO96516.1"/>
    <property type="molecule type" value="Genomic_DNA"/>
</dbReference>
<dbReference type="InterPro" id="IPR010559">
    <property type="entry name" value="Sig_transdc_His_kin_internal"/>
</dbReference>
<dbReference type="KEGG" id="elq:Ga0102493_11866"/>
<gene>
    <name evidence="6" type="ORF">EH32_09820</name>
</gene>
<dbReference type="Proteomes" id="UP000027866">
    <property type="component" value="Unassembled WGS sequence"/>
</dbReference>
<protein>
    <recommendedName>
        <fullName evidence="2">histidine kinase</fullName>
        <ecNumber evidence="2">2.7.13.3</ecNumber>
    </recommendedName>
</protein>
<evidence type="ECO:0000256" key="3">
    <source>
        <dbReference type="SAM" id="MobiDB-lite"/>
    </source>
</evidence>
<feature type="transmembrane region" description="Helical" evidence="4">
    <location>
        <begin position="78"/>
        <end position="98"/>
    </location>
</feature>
<sequence>MSVLAIQPAPFFASKNRAFWNLQLAGWGGAFLLRAVIAFANDQPFDLLALILVTTITGFSISCILSVIYRQLINRQPIVTWGVTALVLMIAVIFHTSIDAWVQGIYYGAARETSFAQRFIGLSYIPLTLLGGWSALYYAINYFLTVEQQADRLERLEAQTTAAQLAMLRYQLNPHFLFNTLNSISTLVLLKQTEPANAMLTRLSSFLRHTLIMEPGSQVTLAQEVETLNLYLDIERMRFEERLRTHFDIEETALSAILPSMLLQPLVENAVKYAVSPQEEGARIALTAKVIGDRLRMTVEDTGPGMDVPVQHDLLDYAAQADRIRAAQGAAGESGRPVSTGVGLANIRNRLIQAYGASHIFDTRSEPGGGFTVVIEIPFTPQDETASAPARSSQATGNSRADTASVPDAPRSGTADNVIDLNPQRTIGTSA</sequence>
<evidence type="ECO:0000313" key="6">
    <source>
        <dbReference type="EMBL" id="KEO96516.1"/>
    </source>
</evidence>
<dbReference type="OrthoDB" id="2514702at2"/>
<reference evidence="6 7" key="1">
    <citation type="submission" date="2014-04" db="EMBL/GenBank/DDBJ databases">
        <title>A comprehensive comparison of genomes of Erythrobacter spp. Strains.</title>
        <authorList>
            <person name="Zheng Q."/>
        </authorList>
    </citation>
    <scope>NUCLEOTIDE SEQUENCE [LARGE SCALE GENOMIC DNA]</scope>
    <source>
        <strain evidence="6 7">DSM 8509</strain>
    </source>
</reference>
<keyword evidence="6" id="KW-0418">Kinase</keyword>
<dbReference type="InterPro" id="IPR005467">
    <property type="entry name" value="His_kinase_dom"/>
</dbReference>
<dbReference type="AlphaFoldDB" id="A0A074MNF6"/>
<feature type="transmembrane region" description="Helical" evidence="4">
    <location>
        <begin position="20"/>
        <end position="40"/>
    </location>
</feature>
<feature type="transmembrane region" description="Helical" evidence="4">
    <location>
        <begin position="47"/>
        <end position="72"/>
    </location>
</feature>
<dbReference type="PANTHER" id="PTHR34220:SF7">
    <property type="entry name" value="SENSOR HISTIDINE KINASE YPDA"/>
    <property type="match status" value="1"/>
</dbReference>
<evidence type="ECO:0000256" key="1">
    <source>
        <dbReference type="ARBA" id="ARBA00000085"/>
    </source>
</evidence>
<name>A0A074MNF6_9SPHN</name>
<dbReference type="PRINTS" id="PR00344">
    <property type="entry name" value="BCTRLSENSOR"/>
</dbReference>
<keyword evidence="4" id="KW-0812">Transmembrane</keyword>
<evidence type="ECO:0000259" key="5">
    <source>
        <dbReference type="PROSITE" id="PS50109"/>
    </source>
</evidence>
<evidence type="ECO:0000256" key="4">
    <source>
        <dbReference type="SAM" id="Phobius"/>
    </source>
</evidence>
<dbReference type="RefSeq" id="WP_034902539.1">
    <property type="nucleotide sequence ID" value="NZ_CP017057.1"/>
</dbReference>
<dbReference type="InterPro" id="IPR050640">
    <property type="entry name" value="Bact_2-comp_sensor_kinase"/>
</dbReference>
<evidence type="ECO:0000313" key="7">
    <source>
        <dbReference type="Proteomes" id="UP000027866"/>
    </source>
</evidence>
<keyword evidence="7" id="KW-1185">Reference proteome</keyword>
<organism evidence="6 7">
    <name type="scientific">Erythrobacter litoralis</name>
    <dbReference type="NCBI Taxonomy" id="39960"/>
    <lineage>
        <taxon>Bacteria</taxon>
        <taxon>Pseudomonadati</taxon>
        <taxon>Pseudomonadota</taxon>
        <taxon>Alphaproteobacteria</taxon>
        <taxon>Sphingomonadales</taxon>
        <taxon>Erythrobacteraceae</taxon>
        <taxon>Erythrobacter/Porphyrobacter group</taxon>
        <taxon>Erythrobacter</taxon>
    </lineage>
</organism>
<keyword evidence="6" id="KW-0808">Transferase</keyword>
<dbReference type="InterPro" id="IPR003594">
    <property type="entry name" value="HATPase_dom"/>
</dbReference>
<feature type="compositionally biased region" description="Polar residues" evidence="3">
    <location>
        <begin position="382"/>
        <end position="402"/>
    </location>
</feature>
<dbReference type="GO" id="GO:0016020">
    <property type="term" value="C:membrane"/>
    <property type="evidence" value="ECO:0007669"/>
    <property type="project" value="InterPro"/>
</dbReference>
<accession>A0A074MNF6</accession>
<dbReference type="InterPro" id="IPR036890">
    <property type="entry name" value="HATPase_C_sf"/>
</dbReference>
<dbReference type="PATRIC" id="fig|39960.10.peg.3116"/>
<dbReference type="Pfam" id="PF02518">
    <property type="entry name" value="HATPase_c"/>
    <property type="match status" value="1"/>
</dbReference>
<dbReference type="PANTHER" id="PTHR34220">
    <property type="entry name" value="SENSOR HISTIDINE KINASE YPDA"/>
    <property type="match status" value="1"/>
</dbReference>
<dbReference type="GO" id="GO:0000155">
    <property type="term" value="F:phosphorelay sensor kinase activity"/>
    <property type="evidence" value="ECO:0007669"/>
    <property type="project" value="InterPro"/>
</dbReference>
<feature type="transmembrane region" description="Helical" evidence="4">
    <location>
        <begin position="119"/>
        <end position="140"/>
    </location>
</feature>
<dbReference type="SUPFAM" id="SSF55874">
    <property type="entry name" value="ATPase domain of HSP90 chaperone/DNA topoisomerase II/histidine kinase"/>
    <property type="match status" value="1"/>
</dbReference>